<organism evidence="1 2">
    <name type="scientific">Dipteronia dyeriana</name>
    <dbReference type="NCBI Taxonomy" id="168575"/>
    <lineage>
        <taxon>Eukaryota</taxon>
        <taxon>Viridiplantae</taxon>
        <taxon>Streptophyta</taxon>
        <taxon>Embryophyta</taxon>
        <taxon>Tracheophyta</taxon>
        <taxon>Spermatophyta</taxon>
        <taxon>Magnoliopsida</taxon>
        <taxon>eudicotyledons</taxon>
        <taxon>Gunneridae</taxon>
        <taxon>Pentapetalae</taxon>
        <taxon>rosids</taxon>
        <taxon>malvids</taxon>
        <taxon>Sapindales</taxon>
        <taxon>Sapindaceae</taxon>
        <taxon>Hippocastanoideae</taxon>
        <taxon>Acereae</taxon>
        <taxon>Dipteronia</taxon>
    </lineage>
</organism>
<proteinExistence type="predicted"/>
<name>A0AAD9XFQ0_9ROSI</name>
<dbReference type="Proteomes" id="UP001280121">
    <property type="component" value="Unassembled WGS sequence"/>
</dbReference>
<gene>
    <name evidence="1" type="ORF">Ddye_004930</name>
</gene>
<evidence type="ECO:0000313" key="1">
    <source>
        <dbReference type="EMBL" id="KAK2658397.1"/>
    </source>
</evidence>
<dbReference type="AlphaFoldDB" id="A0AAD9XFQ0"/>
<accession>A0AAD9XFQ0</accession>
<reference evidence="1" key="1">
    <citation type="journal article" date="2023" name="Plant J.">
        <title>Genome sequences and population genomics provide insights into the demographic history, inbreeding, and mutation load of two 'living fossil' tree species of Dipteronia.</title>
        <authorList>
            <person name="Feng Y."/>
            <person name="Comes H.P."/>
            <person name="Chen J."/>
            <person name="Zhu S."/>
            <person name="Lu R."/>
            <person name="Zhang X."/>
            <person name="Li P."/>
            <person name="Qiu J."/>
            <person name="Olsen K.M."/>
            <person name="Qiu Y."/>
        </authorList>
    </citation>
    <scope>NUCLEOTIDE SEQUENCE</scope>
    <source>
        <strain evidence="1">KIB01</strain>
    </source>
</reference>
<dbReference type="EMBL" id="JANJYI010000002">
    <property type="protein sequence ID" value="KAK2658397.1"/>
    <property type="molecule type" value="Genomic_DNA"/>
</dbReference>
<protein>
    <submittedName>
        <fullName evidence="1">Uncharacterized protein</fullName>
    </submittedName>
</protein>
<comment type="caution">
    <text evidence="1">The sequence shown here is derived from an EMBL/GenBank/DDBJ whole genome shotgun (WGS) entry which is preliminary data.</text>
</comment>
<evidence type="ECO:0000313" key="2">
    <source>
        <dbReference type="Proteomes" id="UP001280121"/>
    </source>
</evidence>
<sequence>MTKSGDRNSSYFFKAINGSRNRSKIRSITGDDGSLIEGDIPVKNEAICHFQNILGCSMPDRHGVGTLSNIIDNVISNVHADSMDRDVTNDEIREVCFSLHPKKAPDPDGFKAHFFKKLGTLLVKM</sequence>
<keyword evidence="2" id="KW-1185">Reference proteome</keyword>